<reference evidence="2 3" key="1">
    <citation type="submission" date="2013-07" db="EMBL/GenBank/DDBJ databases">
        <title>The Genome Sequence of Cryptococcus heveanensis BCC8398.</title>
        <authorList>
            <consortium name="The Broad Institute Genome Sequencing Platform"/>
            <person name="Cuomo C."/>
            <person name="Litvintseva A."/>
            <person name="Chen Y."/>
            <person name="Heitman J."/>
            <person name="Sun S."/>
            <person name="Springer D."/>
            <person name="Dromer F."/>
            <person name="Young S.K."/>
            <person name="Zeng Q."/>
            <person name="Gargeya S."/>
            <person name="Fitzgerald M."/>
            <person name="Abouelleil A."/>
            <person name="Alvarado L."/>
            <person name="Berlin A.M."/>
            <person name="Chapman S.B."/>
            <person name="Dewar J."/>
            <person name="Goldberg J."/>
            <person name="Griggs A."/>
            <person name="Gujja S."/>
            <person name="Hansen M."/>
            <person name="Howarth C."/>
            <person name="Imamovic A."/>
            <person name="Larimer J."/>
            <person name="McCowan C."/>
            <person name="Murphy C."/>
            <person name="Pearson M."/>
            <person name="Priest M."/>
            <person name="Roberts A."/>
            <person name="Saif S."/>
            <person name="Shea T."/>
            <person name="Sykes S."/>
            <person name="Wortman J."/>
            <person name="Nusbaum C."/>
            <person name="Birren B."/>
        </authorList>
    </citation>
    <scope>NUCLEOTIDE SEQUENCE [LARGE SCALE GENOMIC DNA]</scope>
    <source>
        <strain evidence="2 3">BCC8398</strain>
    </source>
</reference>
<sequence>MPTTSLNENASRSSTAPAPTPPFCTLTRLVRRDSRPELCLSIQKRIPSTSTDGRSNGRWTEYNSDLVPFLQSDRWKMLKSDIPVSAASTSIPVDESVLFEGAPLFTQQLADRCGDIAASYDQSMTTLDRLGGKADKASRKFGGSAKSWKKEEELTDARNAMIQAASDLPSAFVRHFNTAVTVETTAVAQKADEICNGIPDLLRDHCHPHLYQDGTEGERIRAWVEWADGRHSAAAATAKSHLLAQARRVSRHANRAAGSTKSAWSEESVADAVELAIQMTETAAERWEAFNQSFTEKYGEEAPVPTSVEDWKQIWRDPQNQLGTVRMILHCLHPKGNRRASRLHRAFEYTTDNGETWEPMSESDKIPEGDTTFDSPEVDARTMTEHGDLIPIAGYMADGLKLAIDRLEPNSVTNRQRLRSEYILRSRLPSLSDQIQAKRDLQVLDLSEDGASTATQLGDVWASARHKEREAARRYLEEQSTAIAPDTEELKELVSLWTDALQSSHDCMLDVEGQRCKFVQAKFSQVPTSPDQSESEGAQFHASEKEVTAVEGPETARTSEPSIGVDSFRRQQEAHGKMENLRTRLYHRNGIATIPLSADDWTELRYPIPPSGKVSGGVPDSLTMNQEKLY</sequence>
<organism evidence="2 3">
    <name type="scientific">Kwoniella heveanensis BCC8398</name>
    <dbReference type="NCBI Taxonomy" id="1296120"/>
    <lineage>
        <taxon>Eukaryota</taxon>
        <taxon>Fungi</taxon>
        <taxon>Dikarya</taxon>
        <taxon>Basidiomycota</taxon>
        <taxon>Agaricomycotina</taxon>
        <taxon>Tremellomycetes</taxon>
        <taxon>Tremellales</taxon>
        <taxon>Cryptococcaceae</taxon>
        <taxon>Kwoniella</taxon>
    </lineage>
</organism>
<feature type="region of interest" description="Disordered" evidence="1">
    <location>
        <begin position="1"/>
        <end position="24"/>
    </location>
</feature>
<dbReference type="EMBL" id="KI669504">
    <property type="protein sequence ID" value="OCF33636.1"/>
    <property type="molecule type" value="Genomic_DNA"/>
</dbReference>
<feature type="region of interest" description="Disordered" evidence="1">
    <location>
        <begin position="525"/>
        <end position="575"/>
    </location>
</feature>
<reference evidence="3" key="2">
    <citation type="submission" date="2013-12" db="EMBL/GenBank/DDBJ databases">
        <title>Evolution of pathogenesis and genome organization in the Tremellales.</title>
        <authorList>
            <person name="Cuomo C."/>
            <person name="Litvintseva A."/>
            <person name="Heitman J."/>
            <person name="Chen Y."/>
            <person name="Sun S."/>
            <person name="Springer D."/>
            <person name="Dromer F."/>
            <person name="Young S."/>
            <person name="Zeng Q."/>
            <person name="Chapman S."/>
            <person name="Gujja S."/>
            <person name="Saif S."/>
            <person name="Birren B."/>
        </authorList>
    </citation>
    <scope>NUCLEOTIDE SEQUENCE [LARGE SCALE GENOMIC DNA]</scope>
    <source>
        <strain evidence="3">BCC8398</strain>
    </source>
</reference>
<gene>
    <name evidence="2" type="ORF">I316_04710</name>
</gene>
<evidence type="ECO:0000313" key="3">
    <source>
        <dbReference type="Proteomes" id="UP000092666"/>
    </source>
</evidence>
<evidence type="ECO:0000313" key="2">
    <source>
        <dbReference type="EMBL" id="OCF33636.1"/>
    </source>
</evidence>
<dbReference type="Proteomes" id="UP000092666">
    <property type="component" value="Unassembled WGS sequence"/>
</dbReference>
<name>A0A1B9GRI0_9TREE</name>
<feature type="compositionally biased region" description="Polar residues" evidence="1">
    <location>
        <begin position="1"/>
        <end position="12"/>
    </location>
</feature>
<protein>
    <submittedName>
        <fullName evidence="2">Uncharacterized protein</fullName>
    </submittedName>
</protein>
<accession>A0A1B9GRI0</accession>
<feature type="region of interest" description="Disordered" evidence="1">
    <location>
        <begin position="609"/>
        <end position="630"/>
    </location>
</feature>
<proteinExistence type="predicted"/>
<feature type="compositionally biased region" description="Polar residues" evidence="1">
    <location>
        <begin position="525"/>
        <end position="536"/>
    </location>
</feature>
<keyword evidence="3" id="KW-1185">Reference proteome</keyword>
<evidence type="ECO:0000256" key="1">
    <source>
        <dbReference type="SAM" id="MobiDB-lite"/>
    </source>
</evidence>
<dbReference type="AlphaFoldDB" id="A0A1B9GRI0"/>